<dbReference type="PANTHER" id="PTHR42883:SF2">
    <property type="entry name" value="THYMIDYLYLTRANSFERASE"/>
    <property type="match status" value="1"/>
</dbReference>
<accession>A0A537IUM6</accession>
<dbReference type="Gene3D" id="3.90.550.10">
    <property type="entry name" value="Spore Coat Polysaccharide Biosynthesis Protein SpsA, Chain A"/>
    <property type="match status" value="1"/>
</dbReference>
<dbReference type="EMBL" id="VBAP01000050">
    <property type="protein sequence ID" value="TMI74957.1"/>
    <property type="molecule type" value="Genomic_DNA"/>
</dbReference>
<dbReference type="EC" id="2.7.7.24" evidence="2"/>
<sequence>MKALVLCGGRGTRLRPLTYTLPKQLIPVANRPVLHYVMDHLAAAGIREVGVIVAPETREQIENALATNPWGFALTYVLQPQPMGLAHTLIVAREFIGSDPFVMYLGDNLLGSGLQPLMDLFSRERADAVVLLKEVSDPRRFGVAVLDGEGRLTRLVEKPADPPSRLALVGVYIFSPAIHRAVQEIEPSWRGELEITDAIQRLLDRGSRVLGERLQTWWLDCGKKDDLLEANRVVLDDWIRRDIRGTVDEESRIVGRVVLEEGARVERSEIRGPTVIGAGTIVQDAFVGPYTSIGQRCTISHAALEHCVALDGVRVEAVERLEDSVLGRNAVVRRHGGDQRALRLLIGDDAEVLL</sequence>
<dbReference type="PANTHER" id="PTHR42883">
    <property type="entry name" value="GLUCOSE-1-PHOSPHATE THYMIDYLTRANSFERASE"/>
    <property type="match status" value="1"/>
</dbReference>
<gene>
    <name evidence="2" type="ORF">E6H05_07325</name>
</gene>
<keyword evidence="2" id="KW-0808">Transferase</keyword>
<dbReference type="InterPro" id="IPR005835">
    <property type="entry name" value="NTP_transferase_dom"/>
</dbReference>
<evidence type="ECO:0000313" key="3">
    <source>
        <dbReference type="Proteomes" id="UP000318834"/>
    </source>
</evidence>
<protein>
    <submittedName>
        <fullName evidence="2">Glucose-1-phosphate thymidylyltransferase</fullName>
        <ecNumber evidence="2">2.7.7.24</ecNumber>
    </submittedName>
</protein>
<dbReference type="NCBIfam" id="TIGR01208">
    <property type="entry name" value="rmlA_long"/>
    <property type="match status" value="1"/>
</dbReference>
<proteinExistence type="predicted"/>
<name>A0A537IUM6_9BACT</name>
<dbReference type="AlphaFoldDB" id="A0A537IUM6"/>
<dbReference type="SUPFAM" id="SSF53448">
    <property type="entry name" value="Nucleotide-diphospho-sugar transferases"/>
    <property type="match status" value="1"/>
</dbReference>
<dbReference type="GO" id="GO:0008879">
    <property type="term" value="F:glucose-1-phosphate thymidylyltransferase activity"/>
    <property type="evidence" value="ECO:0007669"/>
    <property type="project" value="UniProtKB-EC"/>
</dbReference>
<dbReference type="Gene3D" id="2.160.10.10">
    <property type="entry name" value="Hexapeptide repeat proteins"/>
    <property type="match status" value="1"/>
</dbReference>
<dbReference type="Proteomes" id="UP000318834">
    <property type="component" value="Unassembled WGS sequence"/>
</dbReference>
<reference evidence="2 3" key="1">
    <citation type="journal article" date="2019" name="Nat. Microbiol.">
        <title>Mediterranean grassland soil C-N compound turnover is dependent on rainfall and depth, and is mediated by genomically divergent microorganisms.</title>
        <authorList>
            <person name="Diamond S."/>
            <person name="Andeer P.F."/>
            <person name="Li Z."/>
            <person name="Crits-Christoph A."/>
            <person name="Burstein D."/>
            <person name="Anantharaman K."/>
            <person name="Lane K.R."/>
            <person name="Thomas B.C."/>
            <person name="Pan C."/>
            <person name="Northen T.R."/>
            <person name="Banfield J.F."/>
        </authorList>
    </citation>
    <scope>NUCLEOTIDE SEQUENCE [LARGE SCALE GENOMIC DNA]</scope>
    <source>
        <strain evidence="2">NP_8</strain>
    </source>
</reference>
<keyword evidence="2" id="KW-0548">Nucleotidyltransferase</keyword>
<comment type="caution">
    <text evidence="2">The sequence shown here is derived from an EMBL/GenBank/DDBJ whole genome shotgun (WGS) entry which is preliminary data.</text>
</comment>
<feature type="domain" description="Nucleotidyl transferase" evidence="1">
    <location>
        <begin position="2"/>
        <end position="235"/>
    </location>
</feature>
<dbReference type="InterPro" id="IPR005908">
    <property type="entry name" value="G1P_thy_trans_l"/>
</dbReference>
<evidence type="ECO:0000259" key="1">
    <source>
        <dbReference type="Pfam" id="PF00483"/>
    </source>
</evidence>
<evidence type="ECO:0000313" key="2">
    <source>
        <dbReference type="EMBL" id="TMI74957.1"/>
    </source>
</evidence>
<organism evidence="2 3">
    <name type="scientific">Candidatus Segetimicrobium genomatis</name>
    <dbReference type="NCBI Taxonomy" id="2569760"/>
    <lineage>
        <taxon>Bacteria</taxon>
        <taxon>Bacillati</taxon>
        <taxon>Candidatus Sysuimicrobiota</taxon>
        <taxon>Candidatus Sysuimicrobiia</taxon>
        <taxon>Candidatus Sysuimicrobiales</taxon>
        <taxon>Candidatus Segetimicrobiaceae</taxon>
        <taxon>Candidatus Segetimicrobium</taxon>
    </lineage>
</organism>
<dbReference type="Pfam" id="PF00483">
    <property type="entry name" value="NTP_transferase"/>
    <property type="match status" value="1"/>
</dbReference>
<dbReference type="CDD" id="cd04189">
    <property type="entry name" value="G1P_TT_long"/>
    <property type="match status" value="1"/>
</dbReference>
<dbReference type="InterPro" id="IPR029044">
    <property type="entry name" value="Nucleotide-diphossugar_trans"/>
</dbReference>